<reference evidence="1" key="1">
    <citation type="journal article" date="2012" name="Proc. Natl. Acad. Sci. U.S.A.">
        <title>Antigenic diversity is generated by distinct evolutionary mechanisms in African trypanosome species.</title>
        <authorList>
            <person name="Jackson A.P."/>
            <person name="Berry A."/>
            <person name="Aslett M."/>
            <person name="Allison H.C."/>
            <person name="Burton P."/>
            <person name="Vavrova-Anderson J."/>
            <person name="Brown R."/>
            <person name="Browne H."/>
            <person name="Corton N."/>
            <person name="Hauser H."/>
            <person name="Gamble J."/>
            <person name="Gilderthorp R."/>
            <person name="Marcello L."/>
            <person name="McQuillan J."/>
            <person name="Otto T.D."/>
            <person name="Quail M.A."/>
            <person name="Sanders M.J."/>
            <person name="van Tonder A."/>
            <person name="Ginger M.L."/>
            <person name="Field M.C."/>
            <person name="Barry J.D."/>
            <person name="Hertz-Fowler C."/>
            <person name="Berriman M."/>
        </authorList>
    </citation>
    <scope>NUCLEOTIDE SEQUENCE</scope>
    <source>
        <strain evidence="1">IL3000</strain>
    </source>
</reference>
<gene>
    <name evidence="1" type="ORF">TCIL3000_6_1660</name>
</gene>
<protein>
    <submittedName>
        <fullName evidence="1">Uncharacterized protein</fullName>
    </submittedName>
</protein>
<dbReference type="AlphaFoldDB" id="G0UNH1"/>
<accession>G0UNH1</accession>
<organism evidence="1">
    <name type="scientific">Trypanosoma congolense (strain IL3000)</name>
    <dbReference type="NCBI Taxonomy" id="1068625"/>
    <lineage>
        <taxon>Eukaryota</taxon>
        <taxon>Discoba</taxon>
        <taxon>Euglenozoa</taxon>
        <taxon>Kinetoplastea</taxon>
        <taxon>Metakinetoplastina</taxon>
        <taxon>Trypanosomatida</taxon>
        <taxon>Trypanosomatidae</taxon>
        <taxon>Trypanosoma</taxon>
        <taxon>Nannomonas</taxon>
    </lineage>
</organism>
<name>G0UNH1_TRYCI</name>
<dbReference type="EMBL" id="HE575319">
    <property type="protein sequence ID" value="CCC90931.1"/>
    <property type="molecule type" value="Genomic_DNA"/>
</dbReference>
<proteinExistence type="predicted"/>
<evidence type="ECO:0000313" key="1">
    <source>
        <dbReference type="EMBL" id="CCC90931.1"/>
    </source>
</evidence>
<dbReference type="VEuPathDB" id="TriTrypDB:TcIL3000_6_1660"/>
<sequence length="218" mass="25567">MNIFVIILIFSKQQEHGGQQKWPSGNKNKRLHLTSTSQTKEGNTAITCLFFSWPFLSRSALVHFIHIRLTTYVRERANKKLFSDQRRKRDMQRTETVHLKFSARLRIARGSNPFSFRPLSPVSFHIHPTLSCAPEKKPQRNKIKHKKTHTGGRLSLATFVFAWLLFRKHFVLFFVLYLPRPSPWHKQNLYVLLPFVLVTPSLFSQRLPSRKAGAKEKY</sequence>